<keyword evidence="6" id="KW-1133">Transmembrane helix</keyword>
<keyword evidence="6" id="KW-0645">Protease</keyword>
<evidence type="ECO:0000256" key="6">
    <source>
        <dbReference type="RuleBase" id="RU362042"/>
    </source>
</evidence>
<dbReference type="NCBIfam" id="TIGR02227">
    <property type="entry name" value="sigpep_I_bact"/>
    <property type="match status" value="1"/>
</dbReference>
<dbReference type="PROSITE" id="PS00761">
    <property type="entry name" value="SPASE_I_3"/>
    <property type="match status" value="1"/>
</dbReference>
<comment type="subcellular location">
    <subcellularLocation>
        <location evidence="2">Cell membrane</location>
        <topology evidence="2">Single-pass type II membrane protein</topology>
    </subcellularLocation>
    <subcellularLocation>
        <location evidence="6">Membrane</location>
        <topology evidence="6">Single-pass type II membrane protein</topology>
    </subcellularLocation>
</comment>
<comment type="caution">
    <text evidence="8">The sequence shown here is derived from an EMBL/GenBank/DDBJ whole genome shotgun (WGS) entry which is preliminary data.</text>
</comment>
<evidence type="ECO:0000256" key="4">
    <source>
        <dbReference type="ARBA" id="ARBA00013208"/>
    </source>
</evidence>
<evidence type="ECO:0000259" key="7">
    <source>
        <dbReference type="Pfam" id="PF10502"/>
    </source>
</evidence>
<dbReference type="EMBL" id="JAFREM010000013">
    <property type="protein sequence ID" value="MBO1306129.1"/>
    <property type="molecule type" value="Genomic_DNA"/>
</dbReference>
<feature type="domain" description="Peptidase S26" evidence="7">
    <location>
        <begin position="34"/>
        <end position="176"/>
    </location>
</feature>
<dbReference type="Gene3D" id="2.10.109.10">
    <property type="entry name" value="Umud Fragment, subunit A"/>
    <property type="match status" value="1"/>
</dbReference>
<comment type="similarity">
    <text evidence="3 6">Belongs to the peptidase S26 family.</text>
</comment>
<proteinExistence type="inferred from homology"/>
<reference evidence="8 9" key="1">
    <citation type="submission" date="2021-03" db="EMBL/GenBank/DDBJ databases">
        <title>Enterococcal diversity collection.</title>
        <authorList>
            <person name="Gilmore M.S."/>
            <person name="Schwartzman J."/>
            <person name="Van Tyne D."/>
            <person name="Martin M."/>
            <person name="Earl A.M."/>
            <person name="Manson A.L."/>
            <person name="Straub T."/>
            <person name="Salamzade R."/>
            <person name="Saavedra J."/>
            <person name="Lebreton F."/>
            <person name="Prichula J."/>
            <person name="Schaufler K."/>
            <person name="Gaca A."/>
            <person name="Sgardioli B."/>
            <person name="Wagenaar J."/>
            <person name="Strong T."/>
        </authorList>
    </citation>
    <scope>NUCLEOTIDE SEQUENCE [LARGE SCALE GENOMIC DNA]</scope>
    <source>
        <strain evidence="8 9">669A</strain>
    </source>
</reference>
<dbReference type="PRINTS" id="PR00727">
    <property type="entry name" value="LEADERPTASE"/>
</dbReference>
<dbReference type="CDD" id="cd06530">
    <property type="entry name" value="S26_SPase_I"/>
    <property type="match status" value="1"/>
</dbReference>
<name>A0ABS3L922_9ENTE</name>
<gene>
    <name evidence="8" type="primary">lepB</name>
    <name evidence="8" type="ORF">JZO70_08145</name>
</gene>
<dbReference type="PANTHER" id="PTHR43390">
    <property type="entry name" value="SIGNAL PEPTIDASE I"/>
    <property type="match status" value="1"/>
</dbReference>
<comment type="catalytic activity">
    <reaction evidence="1 6">
        <text>Cleavage of hydrophobic, N-terminal signal or leader sequences from secreted and periplasmic proteins.</text>
        <dbReference type="EC" id="3.4.21.89"/>
    </reaction>
</comment>
<dbReference type="PANTHER" id="PTHR43390:SF1">
    <property type="entry name" value="CHLOROPLAST PROCESSING PEPTIDASE"/>
    <property type="match status" value="1"/>
</dbReference>
<dbReference type="InterPro" id="IPR000223">
    <property type="entry name" value="Pept_S26A_signal_pept_1"/>
</dbReference>
<keyword evidence="6" id="KW-0472">Membrane</keyword>
<feature type="transmembrane region" description="Helical" evidence="6">
    <location>
        <begin position="16"/>
        <end position="36"/>
    </location>
</feature>
<sequence>MSRHHSPTVIDKRRKILKGLIIVCLIALCIEVGYFLNLQLREHFSIHWVSGTSMEQNLEDGDAVLVRKDIAIKRYEVIAFKLPEESEMFVKRVVGMPGDAIIIRNNRMVLNIGAPENFETVYTFQINAPVAKELQALTSIPEDSYFVIGDHVDVSKDSRTFGFVKKEQIEGTVQFHLANIH</sequence>
<dbReference type="Pfam" id="PF10502">
    <property type="entry name" value="Peptidase_S26"/>
    <property type="match status" value="1"/>
</dbReference>
<evidence type="ECO:0000313" key="8">
    <source>
        <dbReference type="EMBL" id="MBO1306129.1"/>
    </source>
</evidence>
<dbReference type="RefSeq" id="WP_207673062.1">
    <property type="nucleotide sequence ID" value="NZ_JAFREM010000013.1"/>
</dbReference>
<keyword evidence="9" id="KW-1185">Reference proteome</keyword>
<evidence type="ECO:0000256" key="2">
    <source>
        <dbReference type="ARBA" id="ARBA00004401"/>
    </source>
</evidence>
<dbReference type="EC" id="3.4.21.89" evidence="4 6"/>
<organism evidence="8 9">
    <name type="scientific">Candidatus Enterococcus moelleringii</name>
    <dbReference type="NCBI Taxonomy" id="2815325"/>
    <lineage>
        <taxon>Bacteria</taxon>
        <taxon>Bacillati</taxon>
        <taxon>Bacillota</taxon>
        <taxon>Bacilli</taxon>
        <taxon>Lactobacillales</taxon>
        <taxon>Enterococcaceae</taxon>
        <taxon>Enterococcus</taxon>
    </lineage>
</organism>
<keyword evidence="5 6" id="KW-0378">Hydrolase</keyword>
<evidence type="ECO:0000256" key="1">
    <source>
        <dbReference type="ARBA" id="ARBA00000677"/>
    </source>
</evidence>
<evidence type="ECO:0000256" key="3">
    <source>
        <dbReference type="ARBA" id="ARBA00009370"/>
    </source>
</evidence>
<keyword evidence="6" id="KW-0812">Transmembrane</keyword>
<dbReference type="PROSITE" id="PS00760">
    <property type="entry name" value="SPASE_I_2"/>
    <property type="match status" value="1"/>
</dbReference>
<dbReference type="InterPro" id="IPR019758">
    <property type="entry name" value="Pept_S26A_signal_pept_1_CS"/>
</dbReference>
<protein>
    <recommendedName>
        <fullName evidence="4 6">Signal peptidase I</fullName>
        <ecNumber evidence="4 6">3.4.21.89</ecNumber>
    </recommendedName>
</protein>
<dbReference type="InterPro" id="IPR019757">
    <property type="entry name" value="Pept_S26A_signal_pept_1_Lys-AS"/>
</dbReference>
<evidence type="ECO:0000313" key="9">
    <source>
        <dbReference type="Proteomes" id="UP000664601"/>
    </source>
</evidence>
<evidence type="ECO:0000256" key="5">
    <source>
        <dbReference type="ARBA" id="ARBA00022801"/>
    </source>
</evidence>
<dbReference type="Proteomes" id="UP000664601">
    <property type="component" value="Unassembled WGS sequence"/>
</dbReference>
<dbReference type="InterPro" id="IPR019533">
    <property type="entry name" value="Peptidase_S26"/>
</dbReference>
<dbReference type="SUPFAM" id="SSF51306">
    <property type="entry name" value="LexA/Signal peptidase"/>
    <property type="match status" value="1"/>
</dbReference>
<dbReference type="GO" id="GO:0009003">
    <property type="term" value="F:signal peptidase activity"/>
    <property type="evidence" value="ECO:0007669"/>
    <property type="project" value="UniProtKB-EC"/>
</dbReference>
<dbReference type="InterPro" id="IPR036286">
    <property type="entry name" value="LexA/Signal_pep-like_sf"/>
</dbReference>
<accession>A0ABS3L922</accession>